<organism evidence="1">
    <name type="scientific">Tanacetum cinerariifolium</name>
    <name type="common">Dalmatian daisy</name>
    <name type="synonym">Chrysanthemum cinerariifolium</name>
    <dbReference type="NCBI Taxonomy" id="118510"/>
    <lineage>
        <taxon>Eukaryota</taxon>
        <taxon>Viridiplantae</taxon>
        <taxon>Streptophyta</taxon>
        <taxon>Embryophyta</taxon>
        <taxon>Tracheophyta</taxon>
        <taxon>Spermatophyta</taxon>
        <taxon>Magnoliopsida</taxon>
        <taxon>eudicotyledons</taxon>
        <taxon>Gunneridae</taxon>
        <taxon>Pentapetalae</taxon>
        <taxon>asterids</taxon>
        <taxon>campanulids</taxon>
        <taxon>Asterales</taxon>
        <taxon>Asteraceae</taxon>
        <taxon>Asteroideae</taxon>
        <taxon>Anthemideae</taxon>
        <taxon>Anthemidinae</taxon>
        <taxon>Tanacetum</taxon>
    </lineage>
</organism>
<evidence type="ECO:0000313" key="1">
    <source>
        <dbReference type="EMBL" id="GFD51888.1"/>
    </source>
</evidence>
<name>A0A699X1W1_TANCI</name>
<feature type="non-terminal residue" evidence="1">
    <location>
        <position position="1"/>
    </location>
</feature>
<sequence>SWHPLGRCLFGAAKVGSHRRGRLFGAAEAGSSLGGCLFGLGSAAIEDVGVLG</sequence>
<reference evidence="1" key="1">
    <citation type="journal article" date="2019" name="Sci. Rep.">
        <title>Draft genome of Tanacetum cinerariifolium, the natural source of mosquito coil.</title>
        <authorList>
            <person name="Yamashiro T."/>
            <person name="Shiraishi A."/>
            <person name="Satake H."/>
            <person name="Nakayama K."/>
        </authorList>
    </citation>
    <scope>NUCLEOTIDE SEQUENCE</scope>
</reference>
<protein>
    <submittedName>
        <fullName evidence="1">Uncharacterized protein</fullName>
    </submittedName>
</protein>
<proteinExistence type="predicted"/>
<dbReference type="AlphaFoldDB" id="A0A699X1W1"/>
<dbReference type="EMBL" id="BKCJ011775607">
    <property type="protein sequence ID" value="GFD51888.1"/>
    <property type="molecule type" value="Genomic_DNA"/>
</dbReference>
<comment type="caution">
    <text evidence="1">The sequence shown here is derived from an EMBL/GenBank/DDBJ whole genome shotgun (WGS) entry which is preliminary data.</text>
</comment>
<accession>A0A699X1W1</accession>
<gene>
    <name evidence="1" type="ORF">Tci_923857</name>
</gene>